<dbReference type="EMBL" id="OX459950">
    <property type="protein sequence ID" value="CAI9156536.1"/>
    <property type="molecule type" value="Genomic_DNA"/>
</dbReference>
<accession>A0ABN8Y5K5</accession>
<organism evidence="2 3">
    <name type="scientific">Rangifer tarandus platyrhynchus</name>
    <name type="common">Svalbard reindeer</name>
    <dbReference type="NCBI Taxonomy" id="3082113"/>
    <lineage>
        <taxon>Eukaryota</taxon>
        <taxon>Metazoa</taxon>
        <taxon>Chordata</taxon>
        <taxon>Craniata</taxon>
        <taxon>Vertebrata</taxon>
        <taxon>Euteleostomi</taxon>
        <taxon>Mammalia</taxon>
        <taxon>Eutheria</taxon>
        <taxon>Laurasiatheria</taxon>
        <taxon>Artiodactyla</taxon>
        <taxon>Ruminantia</taxon>
        <taxon>Pecora</taxon>
        <taxon>Cervidae</taxon>
        <taxon>Odocoileinae</taxon>
        <taxon>Rangifer</taxon>
    </lineage>
</organism>
<name>A0ABN8Y5K5_RANTA</name>
<reference evidence="2" key="1">
    <citation type="submission" date="2023-04" db="EMBL/GenBank/DDBJ databases">
        <authorList>
            <consortium name="ELIXIR-Norway"/>
        </authorList>
    </citation>
    <scope>NUCLEOTIDE SEQUENCE [LARGE SCALE GENOMIC DNA]</scope>
</reference>
<evidence type="ECO:0000313" key="2">
    <source>
        <dbReference type="EMBL" id="CAI9156536.1"/>
    </source>
</evidence>
<dbReference type="Proteomes" id="UP001176941">
    <property type="component" value="Chromosome 14"/>
</dbReference>
<evidence type="ECO:0000256" key="1">
    <source>
        <dbReference type="SAM" id="MobiDB-lite"/>
    </source>
</evidence>
<feature type="compositionally biased region" description="Basic and acidic residues" evidence="1">
    <location>
        <begin position="7"/>
        <end position="16"/>
    </location>
</feature>
<protein>
    <submittedName>
        <fullName evidence="2">Uncharacterized protein</fullName>
    </submittedName>
</protein>
<keyword evidence="3" id="KW-1185">Reference proteome</keyword>
<gene>
    <name evidence="2" type="ORF">MRATA1EN1_LOCUS5498</name>
</gene>
<proteinExistence type="predicted"/>
<sequence length="123" mass="13119">MSTTGDDLGKKEEVRPLHWNFPGSPVNPVVKTPTLNSGVVGSIPGQGSKVPHATVQFSSVAQSCQTLCDLMNHSTPGLPVHHQLPKFTQTHVHRVSDAIQPSHPLSSPSPPAPNPSQHQGLFQ</sequence>
<feature type="region of interest" description="Disordered" evidence="1">
    <location>
        <begin position="1"/>
        <end position="26"/>
    </location>
</feature>
<feature type="region of interest" description="Disordered" evidence="1">
    <location>
        <begin position="93"/>
        <end position="123"/>
    </location>
</feature>
<evidence type="ECO:0000313" key="3">
    <source>
        <dbReference type="Proteomes" id="UP001176941"/>
    </source>
</evidence>